<evidence type="ECO:0000256" key="3">
    <source>
        <dbReference type="ARBA" id="ARBA00022481"/>
    </source>
</evidence>
<dbReference type="GO" id="GO:0048471">
    <property type="term" value="C:perinuclear region of cytoplasm"/>
    <property type="evidence" value="ECO:0007669"/>
    <property type="project" value="UniProtKB-SubCell"/>
</dbReference>
<name>F6ZAE1_CIOIN</name>
<evidence type="ECO:0000256" key="8">
    <source>
        <dbReference type="ARBA" id="ARBA00022917"/>
    </source>
</evidence>
<evidence type="ECO:0000256" key="5">
    <source>
        <dbReference type="ARBA" id="ARBA00022540"/>
    </source>
</evidence>
<dbReference type="FunCoup" id="F6ZAE1">
    <property type="interactions" value="420"/>
</dbReference>
<accession>F6ZAE1</accession>
<dbReference type="InterPro" id="IPR012677">
    <property type="entry name" value="Nucleotide-bd_a/b_plait_sf"/>
</dbReference>
<dbReference type="HOGENOM" id="CLU_046195_1_0_1"/>
<dbReference type="GO" id="GO:0033592">
    <property type="term" value="F:RNA strand annealing activity"/>
    <property type="evidence" value="ECO:0000318"/>
    <property type="project" value="GO_Central"/>
</dbReference>
<feature type="domain" description="RRM" evidence="13">
    <location>
        <begin position="37"/>
        <end position="113"/>
    </location>
</feature>
<evidence type="ECO:0000313" key="14">
    <source>
        <dbReference type="Ensembl" id="ENSCINP00000014730.3"/>
    </source>
</evidence>
<dbReference type="Proteomes" id="UP000008144">
    <property type="component" value="Unassembled WGS sequence"/>
</dbReference>
<dbReference type="PROSITE" id="PS50102">
    <property type="entry name" value="RRM"/>
    <property type="match status" value="1"/>
</dbReference>
<dbReference type="FunFam" id="3.30.70.330:FF:000414">
    <property type="entry name" value="Eukaryotic translation initiation factor 4H"/>
    <property type="match status" value="1"/>
</dbReference>
<dbReference type="InterPro" id="IPR035979">
    <property type="entry name" value="RBD_domain_sf"/>
</dbReference>
<dbReference type="GO" id="GO:0043024">
    <property type="term" value="F:ribosomal small subunit binding"/>
    <property type="evidence" value="ECO:0000318"/>
    <property type="project" value="GO_Central"/>
</dbReference>
<evidence type="ECO:0000256" key="10">
    <source>
        <dbReference type="ARBA" id="ARBA00025462"/>
    </source>
</evidence>
<evidence type="ECO:0000259" key="13">
    <source>
        <dbReference type="PROSITE" id="PS50102"/>
    </source>
</evidence>
<feature type="region of interest" description="Disordered" evidence="12">
    <location>
        <begin position="1"/>
        <end position="36"/>
    </location>
</feature>
<dbReference type="SUPFAM" id="SSF54928">
    <property type="entry name" value="RNA-binding domain, RBD"/>
    <property type="match status" value="1"/>
</dbReference>
<feature type="region of interest" description="Disordered" evidence="12">
    <location>
        <begin position="112"/>
        <end position="249"/>
    </location>
</feature>
<keyword evidence="5" id="KW-0396">Initiation factor</keyword>
<sequence length="249" mass="27623">MAYNDRGNYGQSYGGRGGYRSRGNQRQQTELPSEPPFTCFVGNLPTQTVQGDIDLIFKDLSIKNVRMVRDRETDKFRGYCYVEFEHLESLKEALEFNGAQFEDQCLRVNVAEQKRGGGRGGGRGGRGGHGGGGRGQRNQDFEQYRGGGGGGGGYNRGRGGRGYNNGNQESYGSGYNRGGRDRDHGRDRYQNWEAEQKDQPTTADTSNRPRLKLQKRTVDKPVNAVANPNSAIFGGARPREQIIAEKDKE</sequence>
<dbReference type="GO" id="GO:0034057">
    <property type="term" value="F:RNA strand-exchange activity"/>
    <property type="evidence" value="ECO:0000318"/>
    <property type="project" value="GO_Central"/>
</dbReference>
<reference evidence="14" key="3">
    <citation type="submission" date="2025-09" db="UniProtKB">
        <authorList>
            <consortium name="Ensembl"/>
        </authorList>
    </citation>
    <scope>IDENTIFICATION</scope>
</reference>
<evidence type="ECO:0000256" key="12">
    <source>
        <dbReference type="SAM" id="MobiDB-lite"/>
    </source>
</evidence>
<feature type="compositionally biased region" description="Basic and acidic residues" evidence="12">
    <location>
        <begin position="178"/>
        <end position="198"/>
    </location>
</feature>
<evidence type="ECO:0000256" key="2">
    <source>
        <dbReference type="ARBA" id="ARBA00013856"/>
    </source>
</evidence>
<dbReference type="Ensembl" id="ENSCINT00000014730.3">
    <property type="protein sequence ID" value="ENSCINP00000014730.3"/>
    <property type="gene ID" value="ENSCING00000007181.3"/>
</dbReference>
<evidence type="ECO:0000256" key="7">
    <source>
        <dbReference type="ARBA" id="ARBA00022884"/>
    </source>
</evidence>
<feature type="compositionally biased region" description="Basic and acidic residues" evidence="12">
    <location>
        <begin position="237"/>
        <end position="249"/>
    </location>
</feature>
<organism evidence="14 15">
    <name type="scientific">Ciona intestinalis</name>
    <name type="common">Transparent sea squirt</name>
    <name type="synonym">Ascidia intestinalis</name>
    <dbReference type="NCBI Taxonomy" id="7719"/>
    <lineage>
        <taxon>Eukaryota</taxon>
        <taxon>Metazoa</taxon>
        <taxon>Chordata</taxon>
        <taxon>Tunicata</taxon>
        <taxon>Ascidiacea</taxon>
        <taxon>Phlebobranchia</taxon>
        <taxon>Cionidae</taxon>
        <taxon>Ciona</taxon>
    </lineage>
</organism>
<evidence type="ECO:0000256" key="6">
    <source>
        <dbReference type="ARBA" id="ARBA00022553"/>
    </source>
</evidence>
<feature type="compositionally biased region" description="Polar residues" evidence="12">
    <location>
        <begin position="199"/>
        <end position="208"/>
    </location>
</feature>
<feature type="compositionally biased region" description="Gly residues" evidence="12">
    <location>
        <begin position="145"/>
        <end position="163"/>
    </location>
</feature>
<dbReference type="CDD" id="cd12401">
    <property type="entry name" value="RRM_eIF4H"/>
    <property type="match status" value="1"/>
</dbReference>
<reference evidence="14" key="2">
    <citation type="submission" date="2025-08" db="UniProtKB">
        <authorList>
            <consortium name="Ensembl"/>
        </authorList>
    </citation>
    <scope>IDENTIFICATION</scope>
</reference>
<proteinExistence type="predicted"/>
<keyword evidence="3" id="KW-0488">Methylation</keyword>
<dbReference type="GO" id="GO:0003743">
    <property type="term" value="F:translation initiation factor activity"/>
    <property type="evidence" value="ECO:0007669"/>
    <property type="project" value="UniProtKB-KW"/>
</dbReference>
<dbReference type="PANTHER" id="PTHR23236:SF11">
    <property type="entry name" value="EUKARYOTIC TRANSLATION INITIATION FACTOR 4H"/>
    <property type="match status" value="1"/>
</dbReference>
<keyword evidence="15" id="KW-1185">Reference proteome</keyword>
<dbReference type="Pfam" id="PF00076">
    <property type="entry name" value="RRM_1"/>
    <property type="match status" value="1"/>
</dbReference>
<comment type="function">
    <text evidence="10">Stimulates the RNA helicase activity of EIF4A in the translation initiation complex. Binds weakly mRNA.</text>
</comment>
<protein>
    <recommendedName>
        <fullName evidence="2">Eukaryotic translation initiation factor 4H</fullName>
    </recommendedName>
</protein>
<dbReference type="Gene3D" id="3.30.70.330">
    <property type="match status" value="1"/>
</dbReference>
<comment type="subcellular location">
    <subcellularLocation>
        <location evidence="1">Cytoplasm</location>
        <location evidence="1">Perinuclear region</location>
    </subcellularLocation>
</comment>
<dbReference type="InterPro" id="IPR034229">
    <property type="entry name" value="eIF4H_RRM"/>
</dbReference>
<keyword evidence="9" id="KW-0007">Acetylation</keyword>
<dbReference type="InParanoid" id="F6ZAE1"/>
<dbReference type="GeneTree" id="ENSGT00940000155414"/>
<dbReference type="OMA" id="GPEDRGM"/>
<dbReference type="InterPro" id="IPR000504">
    <property type="entry name" value="RRM_dom"/>
</dbReference>
<evidence type="ECO:0000256" key="9">
    <source>
        <dbReference type="ARBA" id="ARBA00022990"/>
    </source>
</evidence>
<reference evidence="15" key="1">
    <citation type="journal article" date="2002" name="Science">
        <title>The draft genome of Ciona intestinalis: insights into chordate and vertebrate origins.</title>
        <authorList>
            <person name="Dehal P."/>
            <person name="Satou Y."/>
            <person name="Campbell R.K."/>
            <person name="Chapman J."/>
            <person name="Degnan B."/>
            <person name="De Tomaso A."/>
            <person name="Davidson B."/>
            <person name="Di Gregorio A."/>
            <person name="Gelpke M."/>
            <person name="Goodstein D.M."/>
            <person name="Harafuji N."/>
            <person name="Hastings K.E."/>
            <person name="Ho I."/>
            <person name="Hotta K."/>
            <person name="Huang W."/>
            <person name="Kawashima T."/>
            <person name="Lemaire P."/>
            <person name="Martinez D."/>
            <person name="Meinertzhagen I.A."/>
            <person name="Necula S."/>
            <person name="Nonaka M."/>
            <person name="Putnam N."/>
            <person name="Rash S."/>
            <person name="Saiga H."/>
            <person name="Satake M."/>
            <person name="Terry A."/>
            <person name="Yamada L."/>
            <person name="Wang H.G."/>
            <person name="Awazu S."/>
            <person name="Azumi K."/>
            <person name="Boore J."/>
            <person name="Branno M."/>
            <person name="Chin-Bow S."/>
            <person name="DeSantis R."/>
            <person name="Doyle S."/>
            <person name="Francino P."/>
            <person name="Keys D.N."/>
            <person name="Haga S."/>
            <person name="Hayashi H."/>
            <person name="Hino K."/>
            <person name="Imai K.S."/>
            <person name="Inaba K."/>
            <person name="Kano S."/>
            <person name="Kobayashi K."/>
            <person name="Kobayashi M."/>
            <person name="Lee B.I."/>
            <person name="Makabe K.W."/>
            <person name="Manohar C."/>
            <person name="Matassi G."/>
            <person name="Medina M."/>
            <person name="Mochizuki Y."/>
            <person name="Mount S."/>
            <person name="Morishita T."/>
            <person name="Miura S."/>
            <person name="Nakayama A."/>
            <person name="Nishizaka S."/>
            <person name="Nomoto H."/>
            <person name="Ohta F."/>
            <person name="Oishi K."/>
            <person name="Rigoutsos I."/>
            <person name="Sano M."/>
            <person name="Sasaki A."/>
            <person name="Sasakura Y."/>
            <person name="Shoguchi E."/>
            <person name="Shin-i T."/>
            <person name="Spagnuolo A."/>
            <person name="Stainier D."/>
            <person name="Suzuki M.M."/>
            <person name="Tassy O."/>
            <person name="Takatori N."/>
            <person name="Tokuoka M."/>
            <person name="Yagi K."/>
            <person name="Yoshizaki F."/>
            <person name="Wada S."/>
            <person name="Zhang C."/>
            <person name="Hyatt P.D."/>
            <person name="Larimer F."/>
            <person name="Detter C."/>
            <person name="Doggett N."/>
            <person name="Glavina T."/>
            <person name="Hawkins T."/>
            <person name="Richardson P."/>
            <person name="Lucas S."/>
            <person name="Kohara Y."/>
            <person name="Levine M."/>
            <person name="Satoh N."/>
            <person name="Rokhsar D.S."/>
        </authorList>
    </citation>
    <scope>NUCLEOTIDE SEQUENCE [LARGE SCALE GENOMIC DNA]</scope>
</reference>
<dbReference type="PANTHER" id="PTHR23236">
    <property type="entry name" value="EUKARYOTIC TRANSLATION INITIATION FACTOR 4B/4H"/>
    <property type="match status" value="1"/>
</dbReference>
<dbReference type="STRING" id="7719.ENSCINP00000014730"/>
<evidence type="ECO:0000256" key="11">
    <source>
        <dbReference type="PROSITE-ProRule" id="PRU00176"/>
    </source>
</evidence>
<dbReference type="SMART" id="SM00360">
    <property type="entry name" value="RRM"/>
    <property type="match status" value="1"/>
</dbReference>
<evidence type="ECO:0000313" key="15">
    <source>
        <dbReference type="Proteomes" id="UP000008144"/>
    </source>
</evidence>
<dbReference type="GO" id="GO:0001731">
    <property type="term" value="P:formation of translation preinitiation complex"/>
    <property type="evidence" value="ECO:0000318"/>
    <property type="project" value="GO_Central"/>
</dbReference>
<feature type="compositionally biased region" description="Low complexity" evidence="12">
    <location>
        <begin position="1"/>
        <end position="11"/>
    </location>
</feature>
<evidence type="ECO:0000256" key="4">
    <source>
        <dbReference type="ARBA" id="ARBA00022490"/>
    </source>
</evidence>
<dbReference type="GO" id="GO:0097010">
    <property type="term" value="P:eukaryotic translation initiation factor 4F complex assembly"/>
    <property type="evidence" value="ECO:0000318"/>
    <property type="project" value="GO_Central"/>
</dbReference>
<dbReference type="AlphaFoldDB" id="F6ZAE1"/>
<keyword evidence="8" id="KW-0648">Protein biosynthesis</keyword>
<keyword evidence="4" id="KW-0963">Cytoplasm</keyword>
<keyword evidence="6" id="KW-0597">Phosphoprotein</keyword>
<feature type="compositionally biased region" description="Gly residues" evidence="12">
    <location>
        <begin position="118"/>
        <end position="135"/>
    </location>
</feature>
<evidence type="ECO:0000256" key="1">
    <source>
        <dbReference type="ARBA" id="ARBA00004556"/>
    </source>
</evidence>
<keyword evidence="7 11" id="KW-0694">RNA-binding</keyword>